<comment type="similarity">
    <text evidence="1 4">Belongs to the pseudouridine synthase RsuA family.</text>
</comment>
<dbReference type="GO" id="GO:0000455">
    <property type="term" value="P:enzyme-directed rRNA pseudouridine synthesis"/>
    <property type="evidence" value="ECO:0007669"/>
    <property type="project" value="UniProtKB-ARBA"/>
</dbReference>
<dbReference type="PROSITE" id="PS50889">
    <property type="entry name" value="S4"/>
    <property type="match status" value="1"/>
</dbReference>
<dbReference type="SUPFAM" id="SSF55120">
    <property type="entry name" value="Pseudouridine synthase"/>
    <property type="match status" value="1"/>
</dbReference>
<dbReference type="Proteomes" id="UP000192602">
    <property type="component" value="Unassembled WGS sequence"/>
</dbReference>
<organism evidence="6 7">
    <name type="scientific">Nitratiruptor tergarcus DSM 16512</name>
    <dbReference type="NCBI Taxonomy" id="1069081"/>
    <lineage>
        <taxon>Bacteria</taxon>
        <taxon>Pseudomonadati</taxon>
        <taxon>Campylobacterota</taxon>
        <taxon>Epsilonproteobacteria</taxon>
        <taxon>Nautiliales</taxon>
        <taxon>Nitratiruptoraceae</taxon>
        <taxon>Nitratiruptor</taxon>
    </lineage>
</organism>
<dbReference type="InterPro" id="IPR002942">
    <property type="entry name" value="S4_RNA-bd"/>
</dbReference>
<dbReference type="EC" id="5.4.99.-" evidence="4"/>
<dbReference type="InterPro" id="IPR050343">
    <property type="entry name" value="RsuA_PseudoU_synthase"/>
</dbReference>
<keyword evidence="2 4" id="KW-0413">Isomerase</keyword>
<dbReference type="Gene3D" id="3.10.290.10">
    <property type="entry name" value="RNA-binding S4 domain"/>
    <property type="match status" value="1"/>
</dbReference>
<dbReference type="PANTHER" id="PTHR47683:SF2">
    <property type="entry name" value="RNA-BINDING S4 DOMAIN-CONTAINING PROTEIN"/>
    <property type="match status" value="1"/>
</dbReference>
<keyword evidence="3" id="KW-0694">RNA-binding</keyword>
<dbReference type="InterPro" id="IPR020094">
    <property type="entry name" value="TruA/RsuA/RluB/E/F_N"/>
</dbReference>
<evidence type="ECO:0000256" key="3">
    <source>
        <dbReference type="PROSITE-ProRule" id="PRU00182"/>
    </source>
</evidence>
<dbReference type="PROSITE" id="PS01149">
    <property type="entry name" value="PSI_RSU"/>
    <property type="match status" value="1"/>
</dbReference>
<dbReference type="GO" id="GO:0120159">
    <property type="term" value="F:rRNA pseudouridine synthase activity"/>
    <property type="evidence" value="ECO:0007669"/>
    <property type="project" value="UniProtKB-ARBA"/>
</dbReference>
<dbReference type="InterPro" id="IPR020103">
    <property type="entry name" value="PsdUridine_synth_cat_dom_sf"/>
</dbReference>
<dbReference type="InterPro" id="IPR018496">
    <property type="entry name" value="PsdUridine_synth_RsuA/RluB_CS"/>
</dbReference>
<accession>A0A1W1WR92</accession>
<evidence type="ECO:0000313" key="7">
    <source>
        <dbReference type="Proteomes" id="UP000192602"/>
    </source>
</evidence>
<dbReference type="GO" id="GO:0003723">
    <property type="term" value="F:RNA binding"/>
    <property type="evidence" value="ECO:0007669"/>
    <property type="project" value="UniProtKB-KW"/>
</dbReference>
<proteinExistence type="inferred from homology"/>
<evidence type="ECO:0000259" key="5">
    <source>
        <dbReference type="SMART" id="SM00363"/>
    </source>
</evidence>
<protein>
    <recommendedName>
        <fullName evidence="4">Pseudouridine synthase</fullName>
        <ecNumber evidence="4">5.4.99.-</ecNumber>
    </recommendedName>
</protein>
<dbReference type="InterPro" id="IPR042092">
    <property type="entry name" value="PsdUridine_s_RsuA/RluB/E/F_cat"/>
</dbReference>
<evidence type="ECO:0000256" key="4">
    <source>
        <dbReference type="RuleBase" id="RU003887"/>
    </source>
</evidence>
<dbReference type="Gene3D" id="3.30.70.580">
    <property type="entry name" value="Pseudouridine synthase I, catalytic domain, N-terminal subdomain"/>
    <property type="match status" value="1"/>
</dbReference>
<dbReference type="SUPFAM" id="SSF55174">
    <property type="entry name" value="Alpha-L RNA-binding motif"/>
    <property type="match status" value="1"/>
</dbReference>
<dbReference type="PANTHER" id="PTHR47683">
    <property type="entry name" value="PSEUDOURIDINE SYNTHASE FAMILY PROTEIN-RELATED"/>
    <property type="match status" value="1"/>
</dbReference>
<dbReference type="Pfam" id="PF00849">
    <property type="entry name" value="PseudoU_synth_2"/>
    <property type="match status" value="1"/>
</dbReference>
<dbReference type="NCBIfam" id="TIGR00093">
    <property type="entry name" value="pseudouridine synthase"/>
    <property type="match status" value="1"/>
</dbReference>
<dbReference type="EMBL" id="FWWZ01000001">
    <property type="protein sequence ID" value="SMC08729.1"/>
    <property type="molecule type" value="Genomic_DNA"/>
</dbReference>
<feature type="domain" description="RNA-binding S4" evidence="5">
    <location>
        <begin position="1"/>
        <end position="62"/>
    </location>
</feature>
<keyword evidence="7" id="KW-1185">Reference proteome</keyword>
<evidence type="ECO:0000313" key="6">
    <source>
        <dbReference type="EMBL" id="SMC08729.1"/>
    </source>
</evidence>
<evidence type="ECO:0000256" key="2">
    <source>
        <dbReference type="ARBA" id="ARBA00023235"/>
    </source>
</evidence>
<dbReference type="Pfam" id="PF01479">
    <property type="entry name" value="S4"/>
    <property type="match status" value="1"/>
</dbReference>
<name>A0A1W1WR92_9BACT</name>
<gene>
    <name evidence="6" type="ORF">SAMN05660197_0495</name>
</gene>
<evidence type="ECO:0000256" key="1">
    <source>
        <dbReference type="ARBA" id="ARBA00008348"/>
    </source>
</evidence>
<reference evidence="7" key="1">
    <citation type="submission" date="2017-04" db="EMBL/GenBank/DDBJ databases">
        <authorList>
            <person name="Varghese N."/>
            <person name="Submissions S."/>
        </authorList>
    </citation>
    <scope>NUCLEOTIDE SEQUENCE [LARGE SCALE GENOMIC DNA]</scope>
    <source>
        <strain evidence="7">DSM 16512</strain>
    </source>
</reference>
<dbReference type="InterPro" id="IPR036986">
    <property type="entry name" value="S4_RNA-bd_sf"/>
</dbReference>
<dbReference type="OrthoDB" id="9807213at2"/>
<dbReference type="Gene3D" id="3.30.70.1560">
    <property type="entry name" value="Alpha-L RNA-binding motif"/>
    <property type="match status" value="1"/>
</dbReference>
<sequence length="258" mass="29969">MRLNKYISHNTTYSRREADKLIQDGLVKVNRQIVKEPYYDVQEGDKVFVKGKLIKPKVDYTVIVYNKPKGELVTKKDDRGRKTIYDSLPKKFFHFIPIGRLDFASEGLLLLTDSPKIAGALMESDIPRVYNVKIKGEVTPKMEEAMREGLELEDATAGAHEKSSITSMRFAPFFAYRIDKNAPTFSKLKVALIEGKNREIRRFFAHFGKDVVDLKRVEYGWIKLNALPTGKTRYLSKKEYEKLREFLKEVDEKNRDKH</sequence>
<dbReference type="CDD" id="cd00165">
    <property type="entry name" value="S4"/>
    <property type="match status" value="1"/>
</dbReference>
<dbReference type="SMART" id="SM00363">
    <property type="entry name" value="S4"/>
    <property type="match status" value="1"/>
</dbReference>
<dbReference type="AlphaFoldDB" id="A0A1W1WR92"/>
<dbReference type="RefSeq" id="WP_084274994.1">
    <property type="nucleotide sequence ID" value="NZ_AP026671.1"/>
</dbReference>
<dbReference type="InterPro" id="IPR000748">
    <property type="entry name" value="PsdUridine_synth_RsuA/RluB/E/F"/>
</dbReference>
<dbReference type="STRING" id="1069081.SAMN05660197_0495"/>
<dbReference type="InterPro" id="IPR006145">
    <property type="entry name" value="PsdUridine_synth_RsuA/RluA"/>
</dbReference>